<sequence>MQQRADAKSQKNDSLATFCKLILNSAFGGDILNSEKYSNIRLYDDDHTFQSHLFQSHYHDTEIADNLHAVQMDSEYCRCNNSFDQTKMHIVQLDTDSLTLAISGDRNRGSEQRFDAIIKDIEFYNKNKGYFFSDDNQRKILGVHIEKQGLNCIALSPKNYIINDECGDVSLVAKGVILRQNPQINEQTFIDNIKSGTVMKVTNTILAQKNQIMSKLLMTKNGISGSLTKMLVLENQSCCPYNTGLNANDYQIKQ</sequence>
<name>A0A5J4UAJ0_9EUKA</name>
<comment type="caution">
    <text evidence="1">The sequence shown here is derived from an EMBL/GenBank/DDBJ whole genome shotgun (WGS) entry which is preliminary data.</text>
</comment>
<organism evidence="1 2">
    <name type="scientific">Streblomastix strix</name>
    <dbReference type="NCBI Taxonomy" id="222440"/>
    <lineage>
        <taxon>Eukaryota</taxon>
        <taxon>Metamonada</taxon>
        <taxon>Preaxostyla</taxon>
        <taxon>Oxymonadida</taxon>
        <taxon>Streblomastigidae</taxon>
        <taxon>Streblomastix</taxon>
    </lineage>
</organism>
<protein>
    <submittedName>
        <fullName evidence="1">Uncharacterized protein</fullName>
    </submittedName>
</protein>
<dbReference type="EMBL" id="SNRW01018278">
    <property type="protein sequence ID" value="KAA6367489.1"/>
    <property type="molecule type" value="Genomic_DNA"/>
</dbReference>
<dbReference type="SUPFAM" id="SSF56672">
    <property type="entry name" value="DNA/RNA polymerases"/>
    <property type="match status" value="1"/>
</dbReference>
<dbReference type="InterPro" id="IPR043502">
    <property type="entry name" value="DNA/RNA_pol_sf"/>
</dbReference>
<proteinExistence type="predicted"/>
<evidence type="ECO:0000313" key="1">
    <source>
        <dbReference type="EMBL" id="KAA6367489.1"/>
    </source>
</evidence>
<gene>
    <name evidence="1" type="ORF">EZS28_036985</name>
</gene>
<dbReference type="AlphaFoldDB" id="A0A5J4UAJ0"/>
<evidence type="ECO:0000313" key="2">
    <source>
        <dbReference type="Proteomes" id="UP000324800"/>
    </source>
</evidence>
<accession>A0A5J4UAJ0</accession>
<dbReference type="Proteomes" id="UP000324800">
    <property type="component" value="Unassembled WGS sequence"/>
</dbReference>
<reference evidence="1 2" key="1">
    <citation type="submission" date="2019-03" db="EMBL/GenBank/DDBJ databases">
        <title>Single cell metagenomics reveals metabolic interactions within the superorganism composed of flagellate Streblomastix strix and complex community of Bacteroidetes bacteria on its surface.</title>
        <authorList>
            <person name="Treitli S.C."/>
            <person name="Kolisko M."/>
            <person name="Husnik F."/>
            <person name="Keeling P."/>
            <person name="Hampl V."/>
        </authorList>
    </citation>
    <scope>NUCLEOTIDE SEQUENCE [LARGE SCALE GENOMIC DNA]</scope>
    <source>
        <strain evidence="1">ST1C</strain>
    </source>
</reference>